<dbReference type="AlphaFoldDB" id="A0A853CSW4"/>
<evidence type="ECO:0000313" key="4">
    <source>
        <dbReference type="Proteomes" id="UP000578352"/>
    </source>
</evidence>
<reference evidence="3 4" key="1">
    <citation type="submission" date="2020-07" db="EMBL/GenBank/DDBJ databases">
        <title>Sequencing the genomes of 1000 actinobacteria strains.</title>
        <authorList>
            <person name="Klenk H.-P."/>
        </authorList>
    </citation>
    <scope>NUCLEOTIDE SEQUENCE [LARGE SCALE GENOMIC DNA]</scope>
    <source>
        <strain evidence="3 4">DSM 15165</strain>
    </source>
</reference>
<evidence type="ECO:0000259" key="2">
    <source>
        <dbReference type="Pfam" id="PF01648"/>
    </source>
</evidence>
<gene>
    <name evidence="3" type="ORF">HNR13_001739</name>
</gene>
<feature type="domain" description="4'-phosphopantetheinyl transferase" evidence="2">
    <location>
        <begin position="107"/>
        <end position="167"/>
    </location>
</feature>
<protein>
    <submittedName>
        <fullName evidence="3">4'-phosphopantetheinyl transferase</fullName>
        <ecNumber evidence="3">2.7.8.-</ecNumber>
    </submittedName>
</protein>
<dbReference type="Gene3D" id="3.90.470.20">
    <property type="entry name" value="4'-phosphopantetheinyl transferase domain"/>
    <property type="match status" value="1"/>
</dbReference>
<comment type="caution">
    <text evidence="3">The sequence shown here is derived from an EMBL/GenBank/DDBJ whole genome shotgun (WGS) entry which is preliminary data.</text>
</comment>
<organism evidence="3 4">
    <name type="scientific">Leifsonia shinshuensis</name>
    <dbReference type="NCBI Taxonomy" id="150026"/>
    <lineage>
        <taxon>Bacteria</taxon>
        <taxon>Bacillati</taxon>
        <taxon>Actinomycetota</taxon>
        <taxon>Actinomycetes</taxon>
        <taxon>Micrococcales</taxon>
        <taxon>Microbacteriaceae</taxon>
        <taxon>Leifsonia</taxon>
    </lineage>
</organism>
<keyword evidence="1 3" id="KW-0808">Transferase</keyword>
<evidence type="ECO:0000313" key="3">
    <source>
        <dbReference type="EMBL" id="NYJ23452.1"/>
    </source>
</evidence>
<dbReference type="SUPFAM" id="SSF56214">
    <property type="entry name" value="4'-phosphopantetheinyl transferase"/>
    <property type="match status" value="1"/>
</dbReference>
<sequence>MELSTVVVAPTRRVLAVLPRAPLGAAAETRLRRLRSAADRDDVTAARLLAAHVLSAVTGGEVAPAELRQRCEVCGGEHGLPLPVAGLQVSWSHAHGWVAAGASGSRLGVDVEADGEVNLADALTPTERTLVGAASDSARAFRLAWTAKEACVKAGVARLDGFAGLDVLAAPDALRPSHGDLLLSRRLLSGAVASAATAEPARWATLGDGGELVPAPDRVVGTPA</sequence>
<accession>A0A853CSW4</accession>
<dbReference type="InterPro" id="IPR008278">
    <property type="entry name" value="4-PPantetheinyl_Trfase_dom"/>
</dbReference>
<name>A0A853CSW4_9MICO</name>
<dbReference type="Proteomes" id="UP000578352">
    <property type="component" value="Unassembled WGS sequence"/>
</dbReference>
<dbReference type="InterPro" id="IPR037143">
    <property type="entry name" value="4-PPantetheinyl_Trfase_dom_sf"/>
</dbReference>
<evidence type="ECO:0000256" key="1">
    <source>
        <dbReference type="ARBA" id="ARBA00022679"/>
    </source>
</evidence>
<dbReference type="RefSeq" id="WP_179605375.1">
    <property type="nucleotide sequence ID" value="NZ_BAABEH010000001.1"/>
</dbReference>
<dbReference type="EC" id="2.7.8.-" evidence="3"/>
<dbReference type="GO" id="GO:0008897">
    <property type="term" value="F:holo-[acyl-carrier-protein] synthase activity"/>
    <property type="evidence" value="ECO:0007669"/>
    <property type="project" value="InterPro"/>
</dbReference>
<dbReference type="Pfam" id="PF01648">
    <property type="entry name" value="ACPS"/>
    <property type="match status" value="1"/>
</dbReference>
<dbReference type="EMBL" id="JACCFL010000001">
    <property type="protein sequence ID" value="NYJ23452.1"/>
    <property type="molecule type" value="Genomic_DNA"/>
</dbReference>
<dbReference type="GO" id="GO:0000287">
    <property type="term" value="F:magnesium ion binding"/>
    <property type="evidence" value="ECO:0007669"/>
    <property type="project" value="InterPro"/>
</dbReference>
<proteinExistence type="predicted"/>